<dbReference type="AlphaFoldDB" id="A0A5B0MGA5"/>
<organism evidence="2 3">
    <name type="scientific">Puccinia graminis f. sp. tritici</name>
    <dbReference type="NCBI Taxonomy" id="56615"/>
    <lineage>
        <taxon>Eukaryota</taxon>
        <taxon>Fungi</taxon>
        <taxon>Dikarya</taxon>
        <taxon>Basidiomycota</taxon>
        <taxon>Pucciniomycotina</taxon>
        <taxon>Pucciniomycetes</taxon>
        <taxon>Pucciniales</taxon>
        <taxon>Pucciniaceae</taxon>
        <taxon>Puccinia</taxon>
    </lineage>
</organism>
<protein>
    <submittedName>
        <fullName evidence="2">3',5'-cyclic-nucleotide phosphodiesterase</fullName>
    </submittedName>
</protein>
<feature type="compositionally biased region" description="Polar residues" evidence="1">
    <location>
        <begin position="67"/>
        <end position="94"/>
    </location>
</feature>
<accession>A0A5B0MGA5</accession>
<comment type="caution">
    <text evidence="2">The sequence shown here is derived from an EMBL/GenBank/DDBJ whole genome shotgun (WGS) entry which is preliminary data.</text>
</comment>
<gene>
    <name evidence="2" type="primary">PDE2_2</name>
    <name evidence="2" type="ORF">PGT21_000840</name>
</gene>
<evidence type="ECO:0000313" key="2">
    <source>
        <dbReference type="EMBL" id="KAA1075752.1"/>
    </source>
</evidence>
<sequence>MNEYMIIIELSDVHPGAQLADSESSSHLSRRANELGIDPSSSLGFVDDIVIGGECGLADGGKASGVQAPTSDNWQHSFTVSSPHPIPSSTNPESLPNRFLNLRNSPVPEALRNKVSNHLSLKL</sequence>
<dbReference type="Proteomes" id="UP000324748">
    <property type="component" value="Unassembled WGS sequence"/>
</dbReference>
<reference evidence="2 3" key="1">
    <citation type="submission" date="2019-05" db="EMBL/GenBank/DDBJ databases">
        <title>Emergence of the Ug99 lineage of the wheat stem rust pathogen through somatic hybridization.</title>
        <authorList>
            <person name="Li F."/>
            <person name="Upadhyaya N.M."/>
            <person name="Sperschneider J."/>
            <person name="Matny O."/>
            <person name="Nguyen-Phuc H."/>
            <person name="Mago R."/>
            <person name="Raley C."/>
            <person name="Miller M.E."/>
            <person name="Silverstein K.A.T."/>
            <person name="Henningsen E."/>
            <person name="Hirsch C.D."/>
            <person name="Visser B."/>
            <person name="Pretorius Z.A."/>
            <person name="Steffenson B.J."/>
            <person name="Schwessinger B."/>
            <person name="Dodds P.N."/>
            <person name="Figueroa M."/>
        </authorList>
    </citation>
    <scope>NUCLEOTIDE SEQUENCE [LARGE SCALE GENOMIC DNA]</scope>
    <source>
        <strain evidence="2">21-0</strain>
    </source>
</reference>
<proteinExistence type="predicted"/>
<dbReference type="EMBL" id="VSWC01000148">
    <property type="protein sequence ID" value="KAA1075752.1"/>
    <property type="molecule type" value="Genomic_DNA"/>
</dbReference>
<keyword evidence="3" id="KW-1185">Reference proteome</keyword>
<evidence type="ECO:0000313" key="3">
    <source>
        <dbReference type="Proteomes" id="UP000324748"/>
    </source>
</evidence>
<feature type="region of interest" description="Disordered" evidence="1">
    <location>
        <begin position="60"/>
        <end position="96"/>
    </location>
</feature>
<evidence type="ECO:0000256" key="1">
    <source>
        <dbReference type="SAM" id="MobiDB-lite"/>
    </source>
</evidence>
<name>A0A5B0MGA5_PUCGR</name>